<sequence length="51" mass="5672">MTVIRLTSLLFDTKNGLVVRERWEVRVPNGGAFSAPVVRSAPHRVANPWVA</sequence>
<gene>
    <name evidence="1" type="ORF">ACFYNZ_20605</name>
</gene>
<reference evidence="1 2" key="1">
    <citation type="submission" date="2024-10" db="EMBL/GenBank/DDBJ databases">
        <title>The Natural Products Discovery Center: Release of the First 8490 Sequenced Strains for Exploring Actinobacteria Biosynthetic Diversity.</title>
        <authorList>
            <person name="Kalkreuter E."/>
            <person name="Kautsar S.A."/>
            <person name="Yang D."/>
            <person name="Bader C.D."/>
            <person name="Teijaro C.N."/>
            <person name="Fluegel L."/>
            <person name="Davis C.M."/>
            <person name="Simpson J.R."/>
            <person name="Lauterbach L."/>
            <person name="Steele A.D."/>
            <person name="Gui C."/>
            <person name="Meng S."/>
            <person name="Li G."/>
            <person name="Viehrig K."/>
            <person name="Ye F."/>
            <person name="Su P."/>
            <person name="Kiefer A.F."/>
            <person name="Nichols A."/>
            <person name="Cepeda A.J."/>
            <person name="Yan W."/>
            <person name="Fan B."/>
            <person name="Jiang Y."/>
            <person name="Adhikari A."/>
            <person name="Zheng C.-J."/>
            <person name="Schuster L."/>
            <person name="Cowan T.M."/>
            <person name="Smanski M.J."/>
            <person name="Chevrette M.G."/>
            <person name="De Carvalho L.P.S."/>
            <person name="Shen B."/>
        </authorList>
    </citation>
    <scope>NUCLEOTIDE SEQUENCE [LARGE SCALE GENOMIC DNA]</scope>
    <source>
        <strain evidence="1 2">NPDC007147</strain>
    </source>
</reference>
<dbReference type="RefSeq" id="WP_388349048.1">
    <property type="nucleotide sequence ID" value="NZ_JBIAFJ010000018.1"/>
</dbReference>
<evidence type="ECO:0000313" key="1">
    <source>
        <dbReference type="EMBL" id="MFE9171867.1"/>
    </source>
</evidence>
<comment type="caution">
    <text evidence="1">The sequence shown here is derived from an EMBL/GenBank/DDBJ whole genome shotgun (WGS) entry which is preliminary data.</text>
</comment>
<proteinExistence type="predicted"/>
<organism evidence="1 2">
    <name type="scientific">Streptomyces kebangsaanensis</name>
    <dbReference type="NCBI Taxonomy" id="864058"/>
    <lineage>
        <taxon>Bacteria</taxon>
        <taxon>Bacillati</taxon>
        <taxon>Actinomycetota</taxon>
        <taxon>Actinomycetes</taxon>
        <taxon>Kitasatosporales</taxon>
        <taxon>Streptomycetaceae</taxon>
        <taxon>Streptomyces</taxon>
    </lineage>
</organism>
<evidence type="ECO:0000313" key="2">
    <source>
        <dbReference type="Proteomes" id="UP001601197"/>
    </source>
</evidence>
<accession>A0ABW6KZP7</accession>
<keyword evidence="2" id="KW-1185">Reference proteome</keyword>
<dbReference type="EMBL" id="JBIAFJ010000018">
    <property type="protein sequence ID" value="MFE9171867.1"/>
    <property type="molecule type" value="Genomic_DNA"/>
</dbReference>
<dbReference type="Proteomes" id="UP001601197">
    <property type="component" value="Unassembled WGS sequence"/>
</dbReference>
<name>A0ABW6KZP7_9ACTN</name>
<protein>
    <submittedName>
        <fullName evidence="1">Uncharacterized protein</fullName>
    </submittedName>
</protein>